<evidence type="ECO:0000256" key="2">
    <source>
        <dbReference type="SAM" id="Phobius"/>
    </source>
</evidence>
<dbReference type="EMBL" id="JACIJJ010000002">
    <property type="protein sequence ID" value="MBB5698074.1"/>
    <property type="molecule type" value="Genomic_DNA"/>
</dbReference>
<name>A0A7W9APM9_9SPHN</name>
<gene>
    <name evidence="3" type="ORF">FHR19_001419</name>
</gene>
<dbReference type="Proteomes" id="UP000557739">
    <property type="component" value="Unassembled WGS sequence"/>
</dbReference>
<organism evidence="3 4">
    <name type="scientific">Sphingomonas yantingensis</name>
    <dbReference type="NCBI Taxonomy" id="1241761"/>
    <lineage>
        <taxon>Bacteria</taxon>
        <taxon>Pseudomonadati</taxon>
        <taxon>Pseudomonadota</taxon>
        <taxon>Alphaproteobacteria</taxon>
        <taxon>Sphingomonadales</taxon>
        <taxon>Sphingomonadaceae</taxon>
        <taxon>Sphingomonas</taxon>
    </lineage>
</organism>
<accession>A0A7W9APM9</accession>
<dbReference type="AlphaFoldDB" id="A0A7W9APM9"/>
<proteinExistence type="predicted"/>
<reference evidence="3 4" key="1">
    <citation type="submission" date="2020-08" db="EMBL/GenBank/DDBJ databases">
        <title>Genomic Encyclopedia of Type Strains, Phase IV (KMG-IV): sequencing the most valuable type-strain genomes for metagenomic binning, comparative biology and taxonomic classification.</title>
        <authorList>
            <person name="Goeker M."/>
        </authorList>
    </citation>
    <scope>NUCLEOTIDE SEQUENCE [LARGE SCALE GENOMIC DNA]</scope>
    <source>
        <strain evidence="3 4">DSM 27244</strain>
    </source>
</reference>
<protein>
    <submittedName>
        <fullName evidence="3">Uncharacterized protein</fullName>
    </submittedName>
</protein>
<feature type="region of interest" description="Disordered" evidence="1">
    <location>
        <begin position="34"/>
        <end position="100"/>
    </location>
</feature>
<keyword evidence="2" id="KW-1133">Transmembrane helix</keyword>
<keyword evidence="2" id="KW-0812">Transmembrane</keyword>
<evidence type="ECO:0000313" key="3">
    <source>
        <dbReference type="EMBL" id="MBB5698074.1"/>
    </source>
</evidence>
<keyword evidence="2" id="KW-0472">Membrane</keyword>
<keyword evidence="4" id="KW-1185">Reference proteome</keyword>
<dbReference type="RefSeq" id="WP_184026346.1">
    <property type="nucleotide sequence ID" value="NZ_JACIJJ010000002.1"/>
</dbReference>
<feature type="transmembrane region" description="Helical" evidence="2">
    <location>
        <begin position="12"/>
        <end position="32"/>
    </location>
</feature>
<evidence type="ECO:0000313" key="4">
    <source>
        <dbReference type="Proteomes" id="UP000557739"/>
    </source>
</evidence>
<comment type="caution">
    <text evidence="3">The sequence shown here is derived from an EMBL/GenBank/DDBJ whole genome shotgun (WGS) entry which is preliminary data.</text>
</comment>
<evidence type="ECO:0000256" key="1">
    <source>
        <dbReference type="SAM" id="MobiDB-lite"/>
    </source>
</evidence>
<feature type="compositionally biased region" description="Basic and acidic residues" evidence="1">
    <location>
        <begin position="35"/>
        <end position="65"/>
    </location>
</feature>
<sequence>MAALDRNSNLPLIAAAIGVLAGAAGIAAWTLAARRSPDEGHSAPDLDRDTPRPTAEDRAPEHFRPDPTAPVAAEDREALRPATGPSPSLVADRGAVRSEP</sequence>